<feature type="active site" description="Nucleophile" evidence="1">
    <location>
        <position position="95"/>
    </location>
</feature>
<keyword evidence="3" id="KW-0472">Membrane</keyword>
<dbReference type="AlphaFoldDB" id="A0A1M6QP57"/>
<dbReference type="GO" id="GO:0052689">
    <property type="term" value="F:carboxylic ester hydrolase activity"/>
    <property type="evidence" value="ECO:0007669"/>
    <property type="project" value="InterPro"/>
</dbReference>
<keyword evidence="3" id="KW-1133">Transmembrane helix</keyword>
<sequence length="244" mass="27900">MIITKKKADPFEYHNNGDVGVLLIHGFTGSPTEMAPLGEFLYKEGYSVYCPLLAGHGTDEEEMEKTTWKDWVASAEEGLKKLQGKYPKVFVIGFSMGGCIALYLGMKYNIAGIVSISAPIYLTEKKAYLTPVLKYFQRYKPKPKKLDYGVQLFSYDKTPIKCVSSLLKLILIVKYSLKKVKIPTLIIQGEDDRVVEAKSARYIFEKINSPYKELKYFPKRSHMIPVEQGREEVMDKVLEFLQRI</sequence>
<protein>
    <submittedName>
        <fullName evidence="5">Carboxylesterase</fullName>
    </submittedName>
</protein>
<reference evidence="6" key="1">
    <citation type="submission" date="2016-11" db="EMBL/GenBank/DDBJ databases">
        <authorList>
            <person name="Varghese N."/>
            <person name="Submissions S."/>
        </authorList>
    </citation>
    <scope>NUCLEOTIDE SEQUENCE [LARGE SCALE GENOMIC DNA]</scope>
    <source>
        <strain evidence="6">DSM 14826</strain>
    </source>
</reference>
<evidence type="ECO:0000313" key="5">
    <source>
        <dbReference type="EMBL" id="SHK22072.1"/>
    </source>
</evidence>
<proteinExistence type="predicted"/>
<feature type="binding site" evidence="2">
    <location>
        <position position="96"/>
    </location>
    <ligand>
        <name>substrate</name>
    </ligand>
</feature>
<dbReference type="InterPro" id="IPR029058">
    <property type="entry name" value="AB_hydrolase_fold"/>
</dbReference>
<dbReference type="PANTHER" id="PTHR11614">
    <property type="entry name" value="PHOSPHOLIPASE-RELATED"/>
    <property type="match status" value="1"/>
</dbReference>
<evidence type="ECO:0000259" key="4">
    <source>
        <dbReference type="Pfam" id="PF12146"/>
    </source>
</evidence>
<feature type="binding site" evidence="2">
    <location>
        <position position="27"/>
    </location>
    <ligand>
        <name>substrate</name>
    </ligand>
</feature>
<dbReference type="EMBL" id="FRAI01000022">
    <property type="protein sequence ID" value="SHK22072.1"/>
    <property type="molecule type" value="Genomic_DNA"/>
</dbReference>
<evidence type="ECO:0000256" key="1">
    <source>
        <dbReference type="PIRSR" id="PIRSR017388-1"/>
    </source>
</evidence>
<organism evidence="5 6">
    <name type="scientific">Anaerobranca californiensis DSM 14826</name>
    <dbReference type="NCBI Taxonomy" id="1120989"/>
    <lineage>
        <taxon>Bacteria</taxon>
        <taxon>Bacillati</taxon>
        <taxon>Bacillota</taxon>
        <taxon>Clostridia</taxon>
        <taxon>Eubacteriales</taxon>
        <taxon>Proteinivoracaceae</taxon>
        <taxon>Anaerobranca</taxon>
    </lineage>
</organism>
<gene>
    <name evidence="5" type="ORF">SAMN02745227_01823</name>
</gene>
<dbReference type="Gene3D" id="3.40.50.1820">
    <property type="entry name" value="alpha/beta hydrolase"/>
    <property type="match status" value="1"/>
</dbReference>
<dbReference type="SUPFAM" id="SSF53474">
    <property type="entry name" value="alpha/beta-Hydrolases"/>
    <property type="match status" value="1"/>
</dbReference>
<evidence type="ECO:0000256" key="3">
    <source>
        <dbReference type="SAM" id="Phobius"/>
    </source>
</evidence>
<feature type="domain" description="Serine aminopeptidase S33" evidence="4">
    <location>
        <begin position="21"/>
        <end position="228"/>
    </location>
</feature>
<dbReference type="InterPro" id="IPR022742">
    <property type="entry name" value="Hydrolase_4"/>
</dbReference>
<accession>A0A1M6QP57</accession>
<dbReference type="Proteomes" id="UP000243547">
    <property type="component" value="Unassembled WGS sequence"/>
</dbReference>
<dbReference type="InterPro" id="IPR051044">
    <property type="entry name" value="MAG_DAG_Lipase"/>
</dbReference>
<feature type="active site" description="Charge relay system" evidence="1">
    <location>
        <position position="222"/>
    </location>
</feature>
<feature type="transmembrane region" description="Helical" evidence="3">
    <location>
        <begin position="89"/>
        <end position="106"/>
    </location>
</feature>
<dbReference type="OrthoDB" id="9786110at2"/>
<keyword evidence="3" id="KW-0812">Transmembrane</keyword>
<dbReference type="PIRSF" id="PIRSF017388">
    <property type="entry name" value="Esterase_lipase"/>
    <property type="match status" value="1"/>
</dbReference>
<dbReference type="RefSeq" id="WP_084672507.1">
    <property type="nucleotide sequence ID" value="NZ_FRAI01000022.1"/>
</dbReference>
<name>A0A1M6QP57_9FIRM</name>
<dbReference type="STRING" id="1120989.SAMN02745227_01823"/>
<keyword evidence="6" id="KW-1185">Reference proteome</keyword>
<evidence type="ECO:0000313" key="6">
    <source>
        <dbReference type="Proteomes" id="UP000243547"/>
    </source>
</evidence>
<feature type="active site" description="Charge relay system" evidence="1">
    <location>
        <position position="192"/>
    </location>
</feature>
<evidence type="ECO:0000256" key="2">
    <source>
        <dbReference type="PIRSR" id="PIRSR017388-2"/>
    </source>
</evidence>
<dbReference type="Pfam" id="PF12146">
    <property type="entry name" value="Hydrolase_4"/>
    <property type="match status" value="1"/>
</dbReference>
<dbReference type="InterPro" id="IPR012354">
    <property type="entry name" value="Esterase_lipase"/>
</dbReference>